<evidence type="ECO:0000313" key="3">
    <source>
        <dbReference type="Proteomes" id="UP000218209"/>
    </source>
</evidence>
<evidence type="ECO:0000313" key="2">
    <source>
        <dbReference type="EMBL" id="OSX73987.1"/>
    </source>
</evidence>
<reference evidence="2 3" key="1">
    <citation type="submission" date="2017-03" db="EMBL/GenBank/DDBJ databases">
        <title>WGS assembly of Porphyra umbilicalis.</title>
        <authorList>
            <person name="Brawley S.H."/>
            <person name="Blouin N.A."/>
            <person name="Ficko-Blean E."/>
            <person name="Wheeler G.L."/>
            <person name="Lohr M."/>
            <person name="Goodson H.V."/>
            <person name="Jenkins J.W."/>
            <person name="Blaby-Haas C.E."/>
            <person name="Helliwell K.E."/>
            <person name="Chan C."/>
            <person name="Marriage T."/>
            <person name="Bhattacharya D."/>
            <person name="Klein A.S."/>
            <person name="Badis Y."/>
            <person name="Brodie J."/>
            <person name="Cao Y."/>
            <person name="Collen J."/>
            <person name="Dittami S.M."/>
            <person name="Gachon C.M."/>
            <person name="Green B.R."/>
            <person name="Karpowicz S."/>
            <person name="Kim J.W."/>
            <person name="Kudahl U."/>
            <person name="Lin S."/>
            <person name="Michel G."/>
            <person name="Mittag M."/>
            <person name="Olson B.J."/>
            <person name="Pangilinan J."/>
            <person name="Peng Y."/>
            <person name="Qiu H."/>
            <person name="Shu S."/>
            <person name="Singer J.T."/>
            <person name="Smith A.G."/>
            <person name="Sprecher B.N."/>
            <person name="Wagner V."/>
            <person name="Wang W."/>
            <person name="Wang Z.-Y."/>
            <person name="Yan J."/>
            <person name="Yarish C."/>
            <person name="Zoeuner-Riek S."/>
            <person name="Zhuang Y."/>
            <person name="Zou Y."/>
            <person name="Lindquist E.A."/>
            <person name="Grimwood J."/>
            <person name="Barry K."/>
            <person name="Rokhsar D.S."/>
            <person name="Schmutz J."/>
            <person name="Stiller J.W."/>
            <person name="Grossman A.R."/>
            <person name="Prochnik S.E."/>
        </authorList>
    </citation>
    <scope>NUCLEOTIDE SEQUENCE [LARGE SCALE GENOMIC DNA]</scope>
    <source>
        <strain evidence="2">4086291</strain>
    </source>
</reference>
<dbReference type="EMBL" id="KV918970">
    <property type="protein sequence ID" value="OSX73987.1"/>
    <property type="molecule type" value="Genomic_DNA"/>
</dbReference>
<name>A0A1X6NZI6_PORUM</name>
<protein>
    <submittedName>
        <fullName evidence="2">Uncharacterized protein</fullName>
    </submittedName>
</protein>
<proteinExistence type="predicted"/>
<gene>
    <name evidence="2" type="ORF">BU14_0316s0015</name>
</gene>
<dbReference type="Proteomes" id="UP000218209">
    <property type="component" value="Unassembled WGS sequence"/>
</dbReference>
<evidence type="ECO:0000256" key="1">
    <source>
        <dbReference type="SAM" id="MobiDB-lite"/>
    </source>
</evidence>
<accession>A0A1X6NZI6</accession>
<keyword evidence="3" id="KW-1185">Reference proteome</keyword>
<sequence>MSRQQMDARTSRGAVWVVVVASTFNSSDTFDVLSECADGGINPNLHPHVRTGETLKSKWIDLTASFWPVYKMYSSSGQNEVALWGSFSNGDTVLDYCFHLFKTNDVVLNLVSPDVGTAGVEGDIPPQKGQETRTLSTNRIKRRRMDDGSTLATLAANSTTLAEAISKQASCGELATLSETLKNFRAADAHPRFIAAVERKLDHILFPAAEPNAAGAGRCDSDAGISAATNGGPSGGGDGDQENGLECFL</sequence>
<dbReference type="AlphaFoldDB" id="A0A1X6NZI6"/>
<organism evidence="2 3">
    <name type="scientific">Porphyra umbilicalis</name>
    <name type="common">Purple laver</name>
    <name type="synonym">Red alga</name>
    <dbReference type="NCBI Taxonomy" id="2786"/>
    <lineage>
        <taxon>Eukaryota</taxon>
        <taxon>Rhodophyta</taxon>
        <taxon>Bangiophyceae</taxon>
        <taxon>Bangiales</taxon>
        <taxon>Bangiaceae</taxon>
        <taxon>Porphyra</taxon>
    </lineage>
</organism>
<feature type="region of interest" description="Disordered" evidence="1">
    <location>
        <begin position="225"/>
        <end position="249"/>
    </location>
</feature>